<dbReference type="OrthoDB" id="7837241at2"/>
<evidence type="ECO:0000256" key="3">
    <source>
        <dbReference type="SAM" id="Phobius"/>
    </source>
</evidence>
<dbReference type="EMBL" id="CP021431">
    <property type="protein sequence ID" value="ARU02717.1"/>
    <property type="molecule type" value="Genomic_DNA"/>
</dbReference>
<evidence type="ECO:0000256" key="1">
    <source>
        <dbReference type="SAM" id="Coils"/>
    </source>
</evidence>
<evidence type="ECO:0000313" key="4">
    <source>
        <dbReference type="EMBL" id="ARU02717.1"/>
    </source>
</evidence>
<sequence length="276" mass="29524">MAARSPKTADSPDLDQSIQIALDAAEASMDVTAEFERISAQFEQTVTAAQRLEKMSRMALMAGGGVAVLAILLMATIWQRSASGLERLSATNTELLTILAENVSTMDDKLVPIVALDSQMARLRDELTVLNERVSVAAQALDDTSALRSELAAMNDMLAAFDTLEAAQMRSETLAQDIGDRIATLNGELAMNVSTVMRDTFTAQSETITDMITDLSQAADAAGNSAGAEELVAIKEQMETRLQEIAQRINRLQAGASTSGASPSQARQDPDIIKFP</sequence>
<organism evidence="4 5">
    <name type="scientific">Yoonia vestfoldensis</name>
    <dbReference type="NCBI Taxonomy" id="245188"/>
    <lineage>
        <taxon>Bacteria</taxon>
        <taxon>Pseudomonadati</taxon>
        <taxon>Pseudomonadota</taxon>
        <taxon>Alphaproteobacteria</taxon>
        <taxon>Rhodobacterales</taxon>
        <taxon>Paracoccaceae</taxon>
        <taxon>Yoonia</taxon>
    </lineage>
</organism>
<keyword evidence="5" id="KW-1185">Reference proteome</keyword>
<keyword evidence="1" id="KW-0175">Coiled coil</keyword>
<dbReference type="RefSeq" id="WP_087211178.1">
    <property type="nucleotide sequence ID" value="NZ_CP021431.1"/>
</dbReference>
<keyword evidence="3" id="KW-0812">Transmembrane</keyword>
<evidence type="ECO:0000256" key="2">
    <source>
        <dbReference type="SAM" id="MobiDB-lite"/>
    </source>
</evidence>
<gene>
    <name evidence="4" type="ORF">LOKVESSMR4R_03445</name>
</gene>
<evidence type="ECO:0000313" key="5">
    <source>
        <dbReference type="Proteomes" id="UP000195273"/>
    </source>
</evidence>
<name>A0A1Y0EGG2_9RHOB</name>
<feature type="transmembrane region" description="Helical" evidence="3">
    <location>
        <begin position="58"/>
        <end position="78"/>
    </location>
</feature>
<dbReference type="KEGG" id="lvs:LOKVESSMR4R_03445"/>
<feature type="compositionally biased region" description="Polar residues" evidence="2">
    <location>
        <begin position="255"/>
        <end position="267"/>
    </location>
</feature>
<dbReference type="Proteomes" id="UP000195273">
    <property type="component" value="Chromosome"/>
</dbReference>
<dbReference type="AlphaFoldDB" id="A0A1Y0EGG2"/>
<feature type="region of interest" description="Disordered" evidence="2">
    <location>
        <begin position="253"/>
        <end position="276"/>
    </location>
</feature>
<protein>
    <submittedName>
        <fullName evidence="4">Uncharacterized protein</fullName>
    </submittedName>
</protein>
<proteinExistence type="predicted"/>
<feature type="coiled-coil region" evidence="1">
    <location>
        <begin position="113"/>
        <end position="140"/>
    </location>
</feature>
<keyword evidence="3" id="KW-0472">Membrane</keyword>
<keyword evidence="3" id="KW-1133">Transmembrane helix</keyword>
<reference evidence="4 5" key="1">
    <citation type="submission" date="2017-05" db="EMBL/GenBank/DDBJ databases">
        <title>Genome Sequence of Loktanella vestfoldensis Strain SMR4r Isolated from a Culture of the Diatom Skeletonema marinoi.</title>
        <authorList>
            <person name="Topel M."/>
            <person name="Pinder M.I.M."/>
            <person name="Johansson O.N."/>
            <person name="Kourtchenko O."/>
            <person name="Godhe A."/>
            <person name="Clarke A.K."/>
        </authorList>
    </citation>
    <scope>NUCLEOTIDE SEQUENCE [LARGE SCALE GENOMIC DNA]</scope>
    <source>
        <strain evidence="4 5">SMR4r</strain>
    </source>
</reference>
<accession>A0A1Y0EGG2</accession>